<dbReference type="EMBL" id="BSTK01000014">
    <property type="protein sequence ID" value="GLY89773.1"/>
    <property type="molecule type" value="Genomic_DNA"/>
</dbReference>
<dbReference type="GO" id="GO:0016887">
    <property type="term" value="F:ATP hydrolysis activity"/>
    <property type="evidence" value="ECO:0007669"/>
    <property type="project" value="InterPro"/>
</dbReference>
<evidence type="ECO:0000256" key="4">
    <source>
        <dbReference type="SAM" id="Phobius"/>
    </source>
</evidence>
<dbReference type="Gene3D" id="1.10.8.60">
    <property type="match status" value="2"/>
</dbReference>
<dbReference type="PANTHER" id="PTHR43392">
    <property type="entry name" value="AAA-TYPE ATPASE FAMILY PROTEIN / ANKYRIN REPEAT FAMILY PROTEIN"/>
    <property type="match status" value="1"/>
</dbReference>
<dbReference type="PRINTS" id="PR00819">
    <property type="entry name" value="CBXCFQXSUPER"/>
</dbReference>
<organism evidence="6 7">
    <name type="scientific">Actinoallomurus iriomotensis</name>
    <dbReference type="NCBI Taxonomy" id="478107"/>
    <lineage>
        <taxon>Bacteria</taxon>
        <taxon>Bacillati</taxon>
        <taxon>Actinomycetota</taxon>
        <taxon>Actinomycetes</taxon>
        <taxon>Streptosporangiales</taxon>
        <taxon>Thermomonosporaceae</taxon>
        <taxon>Actinoallomurus</taxon>
    </lineage>
</organism>
<evidence type="ECO:0000256" key="3">
    <source>
        <dbReference type="ARBA" id="ARBA00022840"/>
    </source>
</evidence>
<evidence type="ECO:0000313" key="6">
    <source>
        <dbReference type="EMBL" id="GLY89773.1"/>
    </source>
</evidence>
<feature type="domain" description="AAA+ ATPase" evidence="5">
    <location>
        <begin position="257"/>
        <end position="398"/>
    </location>
</feature>
<comment type="similarity">
    <text evidence="1">Belongs to the CbxX/CfxQ family.</text>
</comment>
<dbReference type="InterPro" id="IPR041627">
    <property type="entry name" value="AAA_lid_6"/>
</dbReference>
<dbReference type="InterPro" id="IPR050773">
    <property type="entry name" value="CbxX/CfxQ_RuBisCO_ESX"/>
</dbReference>
<keyword evidence="4" id="KW-1133">Transmembrane helix</keyword>
<accession>A0A9W6S9Y5</accession>
<dbReference type="InterPro" id="IPR000641">
    <property type="entry name" value="CbxX/CfxQ"/>
</dbReference>
<dbReference type="AlphaFoldDB" id="A0A9W6S9Y5"/>
<dbReference type="PANTHER" id="PTHR43392:SF2">
    <property type="entry name" value="AAA-TYPE ATPASE FAMILY PROTEIN _ ANKYRIN REPEAT FAMILY PROTEIN"/>
    <property type="match status" value="1"/>
</dbReference>
<protein>
    <recommendedName>
        <fullName evidence="5">AAA+ ATPase domain-containing protein</fullName>
    </recommendedName>
</protein>
<keyword evidence="4" id="KW-0472">Membrane</keyword>
<dbReference type="InterPro" id="IPR003593">
    <property type="entry name" value="AAA+_ATPase"/>
</dbReference>
<keyword evidence="2" id="KW-0547">Nucleotide-binding</keyword>
<keyword evidence="4" id="KW-0812">Transmembrane</keyword>
<reference evidence="6" key="1">
    <citation type="submission" date="2023-03" db="EMBL/GenBank/DDBJ databases">
        <title>Actinoallomurus iriomotensis NBRC 103684.</title>
        <authorList>
            <person name="Ichikawa N."/>
            <person name="Sato H."/>
            <person name="Tonouchi N."/>
        </authorList>
    </citation>
    <scope>NUCLEOTIDE SEQUENCE</scope>
    <source>
        <strain evidence="6">NBRC 103684</strain>
    </source>
</reference>
<dbReference type="CDD" id="cd00009">
    <property type="entry name" value="AAA"/>
    <property type="match status" value="2"/>
</dbReference>
<comment type="caution">
    <text evidence="6">The sequence shown here is derived from an EMBL/GenBank/DDBJ whole genome shotgun (WGS) entry which is preliminary data.</text>
</comment>
<evidence type="ECO:0000313" key="7">
    <source>
        <dbReference type="Proteomes" id="UP001165074"/>
    </source>
</evidence>
<keyword evidence="7" id="KW-1185">Reference proteome</keyword>
<name>A0A9W6S9Y5_9ACTN</name>
<feature type="transmembrane region" description="Helical" evidence="4">
    <location>
        <begin position="80"/>
        <end position="96"/>
    </location>
</feature>
<feature type="transmembrane region" description="Helical" evidence="4">
    <location>
        <begin position="132"/>
        <end position="150"/>
    </location>
</feature>
<dbReference type="SUPFAM" id="SSF52540">
    <property type="entry name" value="P-loop containing nucleoside triphosphate hydrolases"/>
    <property type="match status" value="2"/>
</dbReference>
<dbReference type="FunFam" id="3.40.50.300:FF:000216">
    <property type="entry name" value="Type VII secretion ATPase EccA"/>
    <property type="match status" value="2"/>
</dbReference>
<dbReference type="Pfam" id="PF17866">
    <property type="entry name" value="AAA_lid_6"/>
    <property type="match status" value="2"/>
</dbReference>
<dbReference type="Proteomes" id="UP001165074">
    <property type="component" value="Unassembled WGS sequence"/>
</dbReference>
<dbReference type="Gene3D" id="3.40.50.300">
    <property type="entry name" value="P-loop containing nucleotide triphosphate hydrolases"/>
    <property type="match status" value="2"/>
</dbReference>
<proteinExistence type="inferred from homology"/>
<feature type="transmembrane region" description="Helical" evidence="4">
    <location>
        <begin position="32"/>
        <end position="49"/>
    </location>
</feature>
<sequence>MRPFGRSRSHPQIARDVFERARWRYFQIQAGVRRLTFLVLVVGAAAVAVVTGWPLLTTVVFAATILLVIDFTLRSPSGMATAFVVMCWLAVILPLSRLYPPGGHEAVFLAALALPAAFLAHRIRAYAPWRTALAAFALAGIVAAALAHPFPQLNAAPAWATALVVLCYRWWQARRIVPAEAYDTGWAQEDYQEPEEYAPPAHGRAVEEVPQISVNEALAELEAMIGLEPVKRQVRAIAASIEAARMRAEAGFAAEKPMRHFVFVGPSGTGKTTVARVVAKIFYAFALLPSPEVVEAQRADLVGEYLGATAIKTNELVDRALGGVLFIDEAYGLVGGTDGQPDRFGNEAVQTLLKRAEDDRENVVIILAGYEEEMDTFLSSNPGLASRFGTRVSFPRYDPPELLQIAEYHATLRGDRLGPDAAPTLWARFEEVSRRGIVDELGNGRFVRSLIEGAARARDVRIVGGGWRHGARSAEKPPEPTPDELVTIGAADIELAFAEVTERYRGYAETPTLEEALAGLDAMIGLEPVKRQVHAITAQLRVAQLRQEQGLTTHPPMRHFVFAGPPGTGKTTVARVLGRIFAALGLLARPEVVEAQRADLVGEHLGSTALKTNKVIDSALGGVLFIDEAYSLVNPGYAGGDAFGVEAVQTLLKRAEDDRDRLVVILAGYDADMDRFLRSNPGLASRFSERVAFPSYTPDELLEIAVSLAASAGDSWEEDALDDLAGVFQHVRGQGRIDELGNGRFVRSLYEKACGFRDLRIASLGSDATTADLTTLTAEDVRSAYAEFAQRRA</sequence>
<evidence type="ECO:0000256" key="2">
    <source>
        <dbReference type="ARBA" id="ARBA00022741"/>
    </source>
</evidence>
<evidence type="ECO:0000256" key="1">
    <source>
        <dbReference type="ARBA" id="ARBA00010378"/>
    </source>
</evidence>
<dbReference type="Pfam" id="PF00004">
    <property type="entry name" value="AAA"/>
    <property type="match status" value="2"/>
</dbReference>
<gene>
    <name evidence="6" type="ORF">Airi02_077020</name>
</gene>
<evidence type="ECO:0000259" key="5">
    <source>
        <dbReference type="SMART" id="SM00382"/>
    </source>
</evidence>
<keyword evidence="3" id="KW-0067">ATP-binding</keyword>
<dbReference type="SMART" id="SM00382">
    <property type="entry name" value="AAA"/>
    <property type="match status" value="2"/>
</dbReference>
<dbReference type="InterPro" id="IPR003959">
    <property type="entry name" value="ATPase_AAA_core"/>
</dbReference>
<dbReference type="InterPro" id="IPR027417">
    <property type="entry name" value="P-loop_NTPase"/>
</dbReference>
<feature type="domain" description="AAA+ ATPase" evidence="5">
    <location>
        <begin position="556"/>
        <end position="697"/>
    </location>
</feature>
<dbReference type="GO" id="GO:0005524">
    <property type="term" value="F:ATP binding"/>
    <property type="evidence" value="ECO:0007669"/>
    <property type="project" value="UniProtKB-KW"/>
</dbReference>